<evidence type="ECO:0000313" key="4">
    <source>
        <dbReference type="Proteomes" id="UP001165427"/>
    </source>
</evidence>
<feature type="domain" description="Flagellar hook-length control protein-like C-terminal" evidence="2">
    <location>
        <begin position="256"/>
        <end position="331"/>
    </location>
</feature>
<keyword evidence="4" id="KW-1185">Reference proteome</keyword>
<organism evidence="3 4">
    <name type="scientific">Desulfatitalea alkaliphila</name>
    <dbReference type="NCBI Taxonomy" id="2929485"/>
    <lineage>
        <taxon>Bacteria</taxon>
        <taxon>Pseudomonadati</taxon>
        <taxon>Thermodesulfobacteriota</taxon>
        <taxon>Desulfobacteria</taxon>
        <taxon>Desulfobacterales</taxon>
        <taxon>Desulfosarcinaceae</taxon>
        <taxon>Desulfatitalea</taxon>
    </lineage>
</organism>
<dbReference type="Pfam" id="PF02120">
    <property type="entry name" value="Flg_hook"/>
    <property type="match status" value="1"/>
</dbReference>
<dbReference type="CDD" id="cd17470">
    <property type="entry name" value="T3SS_Flik_C"/>
    <property type="match status" value="1"/>
</dbReference>
<feature type="compositionally biased region" description="Basic and acidic residues" evidence="1">
    <location>
        <begin position="14"/>
        <end position="23"/>
    </location>
</feature>
<dbReference type="PANTHER" id="PTHR37533">
    <property type="entry name" value="FLAGELLAR HOOK-LENGTH CONTROL PROTEIN"/>
    <property type="match status" value="1"/>
</dbReference>
<evidence type="ECO:0000259" key="2">
    <source>
        <dbReference type="Pfam" id="PF02120"/>
    </source>
</evidence>
<keyword evidence="3" id="KW-0282">Flagellum</keyword>
<reference evidence="3" key="1">
    <citation type="submission" date="2022-04" db="EMBL/GenBank/DDBJ databases">
        <title>Desulfatitalea alkaliphila sp. nov., a novel anaerobic sulfate-reducing bacterium isolated from terrestrial mud volcano, Taman Peninsula, Russia.</title>
        <authorList>
            <person name="Khomyakova M.A."/>
            <person name="Merkel A.Y."/>
            <person name="Slobodkin A.I."/>
        </authorList>
    </citation>
    <scope>NUCLEOTIDE SEQUENCE</scope>
    <source>
        <strain evidence="3">M08but</strain>
    </source>
</reference>
<feature type="region of interest" description="Disordered" evidence="1">
    <location>
        <begin position="58"/>
        <end position="238"/>
    </location>
</feature>
<keyword evidence="3" id="KW-0969">Cilium</keyword>
<feature type="compositionally biased region" description="Low complexity" evidence="1">
    <location>
        <begin position="327"/>
        <end position="339"/>
    </location>
</feature>
<dbReference type="EMBL" id="JALJRB010000012">
    <property type="protein sequence ID" value="MCJ8501307.1"/>
    <property type="molecule type" value="Genomic_DNA"/>
</dbReference>
<accession>A0AA41R3E5</accession>
<dbReference type="Proteomes" id="UP001165427">
    <property type="component" value="Unassembled WGS sequence"/>
</dbReference>
<feature type="compositionally biased region" description="Basic and acidic residues" evidence="1">
    <location>
        <begin position="69"/>
        <end position="81"/>
    </location>
</feature>
<dbReference type="InterPro" id="IPR052563">
    <property type="entry name" value="FliK"/>
</dbReference>
<sequence>MQLSDDADGPPAAEGERLAENQDFRTTQQRGQDRAAVTAAMVRGAAVQEGAPDFKAAHAAKMAGPGTEGAERVPGEKEPADKALQAKAAAEKVAAEAARAGELSVADKMAHGRSTGTVGERDEKLAAAFRQAAPQALGVDERDGGRPGSGGDEDRTGRGRDAATRGGILFQKGEGKSAVPEPFGPMTGQDTAQSRSASATTGPSNEAPGGSEPRPVSTELGHTAKADNGPEPQPLPRNVQSDVMRQIVQRMTLHTEGRQAMMQIQLKPEVLGQLRMQIVTEHQQVTIRIAAENTQVKQLIEQNMHVLRNELQQQGLQIQKVDVVVPQDPQQDPWQNPQDTAFRHQRQRQGQHGRSRQATGRDNSQPAAAVGGVGESLARSGRNVGANGEVDFFA</sequence>
<dbReference type="PANTHER" id="PTHR37533:SF2">
    <property type="entry name" value="FLAGELLAR HOOK-LENGTH CONTROL PROTEIN"/>
    <property type="match status" value="1"/>
</dbReference>
<dbReference type="Gene3D" id="3.30.750.140">
    <property type="match status" value="1"/>
</dbReference>
<dbReference type="InterPro" id="IPR021136">
    <property type="entry name" value="Flagellar_hook_control-like_C"/>
</dbReference>
<gene>
    <name evidence="3" type="ORF">MRX98_12050</name>
</gene>
<evidence type="ECO:0000256" key="1">
    <source>
        <dbReference type="SAM" id="MobiDB-lite"/>
    </source>
</evidence>
<keyword evidence="3" id="KW-0966">Cell projection</keyword>
<dbReference type="RefSeq" id="WP_246908486.1">
    <property type="nucleotide sequence ID" value="NZ_JALJRB010000012.1"/>
</dbReference>
<dbReference type="AlphaFoldDB" id="A0AA41R3E5"/>
<proteinExistence type="predicted"/>
<feature type="compositionally biased region" description="Polar residues" evidence="1">
    <location>
        <begin position="188"/>
        <end position="204"/>
    </location>
</feature>
<comment type="caution">
    <text evidence="3">The sequence shown here is derived from an EMBL/GenBank/DDBJ whole genome shotgun (WGS) entry which is preliminary data.</text>
</comment>
<feature type="region of interest" description="Disordered" evidence="1">
    <location>
        <begin position="1"/>
        <end position="35"/>
    </location>
</feature>
<feature type="compositionally biased region" description="Basic residues" evidence="1">
    <location>
        <begin position="343"/>
        <end position="355"/>
    </location>
</feature>
<protein>
    <submittedName>
        <fullName evidence="3">Flagellar hook-length control protein FliK</fullName>
    </submittedName>
</protein>
<evidence type="ECO:0000313" key="3">
    <source>
        <dbReference type="EMBL" id="MCJ8501307.1"/>
    </source>
</evidence>
<feature type="compositionally biased region" description="Low complexity" evidence="1">
    <location>
        <begin position="126"/>
        <end position="136"/>
    </location>
</feature>
<feature type="region of interest" description="Disordered" evidence="1">
    <location>
        <begin position="327"/>
        <end position="394"/>
    </location>
</feature>
<name>A0AA41R3E5_9BACT</name>
<feature type="compositionally biased region" description="Basic and acidic residues" evidence="1">
    <location>
        <begin position="152"/>
        <end position="163"/>
    </location>
</feature>
<dbReference type="InterPro" id="IPR038610">
    <property type="entry name" value="FliK-like_C_sf"/>
</dbReference>